<feature type="transmembrane region" description="Helical" evidence="4">
    <location>
        <begin position="61"/>
        <end position="84"/>
    </location>
</feature>
<evidence type="ECO:0000259" key="5">
    <source>
        <dbReference type="PROSITE" id="PS50887"/>
    </source>
</evidence>
<dbReference type="GO" id="GO:0043709">
    <property type="term" value="P:cell adhesion involved in single-species biofilm formation"/>
    <property type="evidence" value="ECO:0007669"/>
    <property type="project" value="TreeGrafter"/>
</dbReference>
<dbReference type="FunFam" id="3.30.70.270:FF:000001">
    <property type="entry name" value="Diguanylate cyclase domain protein"/>
    <property type="match status" value="1"/>
</dbReference>
<dbReference type="eggNOG" id="COG3706">
    <property type="taxonomic scope" value="Bacteria"/>
</dbReference>
<dbReference type="InterPro" id="IPR050469">
    <property type="entry name" value="Diguanylate_Cyclase"/>
</dbReference>
<keyword evidence="4" id="KW-1133">Transmembrane helix</keyword>
<dbReference type="Pfam" id="PF00990">
    <property type="entry name" value="GGDEF"/>
    <property type="match status" value="1"/>
</dbReference>
<dbReference type="CDD" id="cd01949">
    <property type="entry name" value="GGDEF"/>
    <property type="match status" value="1"/>
</dbReference>
<dbReference type="EC" id="2.7.7.65" evidence="2"/>
<dbReference type="Pfam" id="PF05230">
    <property type="entry name" value="MASE2"/>
    <property type="match status" value="1"/>
</dbReference>
<dbReference type="Proteomes" id="UP000029391">
    <property type="component" value="Unassembled WGS sequence"/>
</dbReference>
<reference evidence="6 7" key="1">
    <citation type="submission" date="2013-09" db="EMBL/GenBank/DDBJ databases">
        <title>Genome sequencing of Arenimonas composti.</title>
        <authorList>
            <person name="Chen F."/>
            <person name="Wang G."/>
        </authorList>
    </citation>
    <scope>NUCLEOTIDE SEQUENCE [LARGE SCALE GENOMIC DNA]</scope>
    <source>
        <strain evidence="6 7">TR7-09</strain>
    </source>
</reference>
<dbReference type="PROSITE" id="PS50887">
    <property type="entry name" value="GGDEF"/>
    <property type="match status" value="1"/>
</dbReference>
<dbReference type="GO" id="GO:1902201">
    <property type="term" value="P:negative regulation of bacterial-type flagellum-dependent cell motility"/>
    <property type="evidence" value="ECO:0007669"/>
    <property type="project" value="TreeGrafter"/>
</dbReference>
<dbReference type="AlphaFoldDB" id="A0A091B9S7"/>
<evidence type="ECO:0000313" key="6">
    <source>
        <dbReference type="EMBL" id="KFN48257.1"/>
    </source>
</evidence>
<protein>
    <recommendedName>
        <fullName evidence="2">diguanylate cyclase</fullName>
        <ecNumber evidence="2">2.7.7.65</ecNumber>
    </recommendedName>
</protein>
<feature type="transmembrane region" description="Helical" evidence="4">
    <location>
        <begin position="141"/>
        <end position="159"/>
    </location>
</feature>
<evidence type="ECO:0000256" key="1">
    <source>
        <dbReference type="ARBA" id="ARBA00001946"/>
    </source>
</evidence>
<feature type="transmembrane region" description="Helical" evidence="4">
    <location>
        <begin position="36"/>
        <end position="55"/>
    </location>
</feature>
<keyword evidence="4" id="KW-0472">Membrane</keyword>
<feature type="domain" description="GGDEF" evidence="5">
    <location>
        <begin position="234"/>
        <end position="365"/>
    </location>
</feature>
<evidence type="ECO:0000313" key="7">
    <source>
        <dbReference type="Proteomes" id="UP000029391"/>
    </source>
</evidence>
<evidence type="ECO:0000256" key="2">
    <source>
        <dbReference type="ARBA" id="ARBA00012528"/>
    </source>
</evidence>
<comment type="caution">
    <text evidence="6">The sequence shown here is derived from an EMBL/GenBank/DDBJ whole genome shotgun (WGS) entry which is preliminary data.</text>
</comment>
<organism evidence="6 7">
    <name type="scientific">Arenimonas composti TR7-09 = DSM 18010</name>
    <dbReference type="NCBI Taxonomy" id="1121013"/>
    <lineage>
        <taxon>Bacteria</taxon>
        <taxon>Pseudomonadati</taxon>
        <taxon>Pseudomonadota</taxon>
        <taxon>Gammaproteobacteria</taxon>
        <taxon>Lysobacterales</taxon>
        <taxon>Lysobacteraceae</taxon>
        <taxon>Arenimonas</taxon>
    </lineage>
</organism>
<feature type="compositionally biased region" description="Basic and acidic residues" evidence="3">
    <location>
        <begin position="10"/>
        <end position="26"/>
    </location>
</feature>
<dbReference type="SMART" id="SM00267">
    <property type="entry name" value="GGDEF"/>
    <property type="match status" value="1"/>
</dbReference>
<dbReference type="PANTHER" id="PTHR45138:SF24">
    <property type="entry name" value="DIGUANYLATE CYCLASE DGCC-RELATED"/>
    <property type="match status" value="1"/>
</dbReference>
<dbReference type="InterPro" id="IPR043128">
    <property type="entry name" value="Rev_trsase/Diguanyl_cyclase"/>
</dbReference>
<evidence type="ECO:0000256" key="3">
    <source>
        <dbReference type="SAM" id="MobiDB-lite"/>
    </source>
</evidence>
<keyword evidence="7" id="KW-1185">Reference proteome</keyword>
<dbReference type="Gene3D" id="3.30.70.270">
    <property type="match status" value="1"/>
</dbReference>
<dbReference type="InterPro" id="IPR029787">
    <property type="entry name" value="Nucleotide_cyclase"/>
</dbReference>
<comment type="cofactor">
    <cofactor evidence="1">
        <name>Mg(2+)</name>
        <dbReference type="ChEBI" id="CHEBI:18420"/>
    </cofactor>
</comment>
<dbReference type="EMBL" id="AWXU01000056">
    <property type="protein sequence ID" value="KFN48257.1"/>
    <property type="molecule type" value="Genomic_DNA"/>
</dbReference>
<dbReference type="NCBIfam" id="TIGR00254">
    <property type="entry name" value="GGDEF"/>
    <property type="match status" value="1"/>
</dbReference>
<accession>A0A091B9S7</accession>
<proteinExistence type="predicted"/>
<gene>
    <name evidence="6" type="ORF">P873_01490</name>
</gene>
<keyword evidence="4" id="KW-0812">Transmembrane</keyword>
<sequence length="371" mass="40383">MPASPSSEPPVRRRQDPHRGDGDPAKRLRSLPRRTYRFRILGMSLSALPLAAVLLELDAGWAAWTWVVLSCVLWPHVAFRWAIASRDPLKAELRNFVIDSFLAGSWLPMLHFNLLPSAVLATMVTADKIHSGVRGLWLRSLPWFATGLLLAGLATGFAVDFPSSTAVILATAPLLVVHSLAVAQSSYQLVRRVSRQNLQLAELSQRDGLTGLANRRHWEEGALALATTQRADHAEATLMLLDADRFKQINDRWGHGLGDEVLRAIAVAIDRVLPEGCVAGRLGGDEFVVALPLPVDQAREVADALRVEIAGRRFDRAPELRVSTSIGLAAAPAGEPALREWLEAADRALYAAKSAGRDRAEVAAPQASLED</sequence>
<dbReference type="STRING" id="1121013.GCA_000426365_00459"/>
<dbReference type="GO" id="GO:0052621">
    <property type="term" value="F:diguanylate cyclase activity"/>
    <property type="evidence" value="ECO:0007669"/>
    <property type="project" value="UniProtKB-EC"/>
</dbReference>
<name>A0A091B9S7_9GAMM</name>
<dbReference type="InterPro" id="IPR000160">
    <property type="entry name" value="GGDEF_dom"/>
</dbReference>
<feature type="transmembrane region" description="Helical" evidence="4">
    <location>
        <begin position="166"/>
        <end position="187"/>
    </location>
</feature>
<dbReference type="SUPFAM" id="SSF55073">
    <property type="entry name" value="Nucleotide cyclase"/>
    <property type="match status" value="1"/>
</dbReference>
<dbReference type="PANTHER" id="PTHR45138">
    <property type="entry name" value="REGULATORY COMPONENTS OF SENSORY TRANSDUCTION SYSTEM"/>
    <property type="match status" value="1"/>
</dbReference>
<dbReference type="InterPro" id="IPR007894">
    <property type="entry name" value="MASE2"/>
</dbReference>
<feature type="region of interest" description="Disordered" evidence="3">
    <location>
        <begin position="1"/>
        <end position="27"/>
    </location>
</feature>
<dbReference type="GO" id="GO:0005886">
    <property type="term" value="C:plasma membrane"/>
    <property type="evidence" value="ECO:0007669"/>
    <property type="project" value="TreeGrafter"/>
</dbReference>
<evidence type="ECO:0000256" key="4">
    <source>
        <dbReference type="SAM" id="Phobius"/>
    </source>
</evidence>